<evidence type="ECO:0000313" key="3">
    <source>
        <dbReference type="EMBL" id="POV98210.1"/>
    </source>
</evidence>
<feature type="region of interest" description="Disordered" evidence="2">
    <location>
        <begin position="1"/>
        <end position="30"/>
    </location>
</feature>
<proteinExistence type="predicted"/>
<feature type="compositionally biased region" description="Low complexity" evidence="2">
    <location>
        <begin position="306"/>
        <end position="316"/>
    </location>
</feature>
<protein>
    <submittedName>
        <fullName evidence="3">Uncharacterized protein</fullName>
    </submittedName>
</protein>
<name>A0A2S4ULQ9_9BASI</name>
<feature type="compositionally biased region" description="Basic and acidic residues" evidence="2">
    <location>
        <begin position="186"/>
        <end position="204"/>
    </location>
</feature>
<dbReference type="VEuPathDB" id="FungiDB:PSHT_02890"/>
<feature type="compositionally biased region" description="Polar residues" evidence="2">
    <location>
        <begin position="320"/>
        <end position="329"/>
    </location>
</feature>
<feature type="compositionally biased region" description="Low complexity" evidence="2">
    <location>
        <begin position="330"/>
        <end position="339"/>
    </location>
</feature>
<dbReference type="EMBL" id="PKSL01000233">
    <property type="protein sequence ID" value="POV98210.1"/>
    <property type="molecule type" value="Genomic_DNA"/>
</dbReference>
<reference evidence="3" key="1">
    <citation type="submission" date="2017-12" db="EMBL/GenBank/DDBJ databases">
        <title>Gene loss provides genomic basis for host adaptation in cereal stripe rust fungi.</title>
        <authorList>
            <person name="Xia C."/>
        </authorList>
    </citation>
    <scope>NUCLEOTIDE SEQUENCE [LARGE SCALE GENOMIC DNA]</scope>
    <source>
        <strain evidence="3">93-210</strain>
    </source>
</reference>
<feature type="non-terminal residue" evidence="3">
    <location>
        <position position="1"/>
    </location>
</feature>
<accession>A0A2S4ULQ9</accession>
<feature type="region of interest" description="Disordered" evidence="2">
    <location>
        <begin position="279"/>
        <end position="383"/>
    </location>
</feature>
<evidence type="ECO:0000313" key="4">
    <source>
        <dbReference type="Proteomes" id="UP000239156"/>
    </source>
</evidence>
<feature type="region of interest" description="Disordered" evidence="2">
    <location>
        <begin position="99"/>
        <end position="119"/>
    </location>
</feature>
<gene>
    <name evidence="3" type="ORF">PSTT_14545</name>
</gene>
<sequence>SHQPNMAETDSESKSSSSPPPNNTPNIIQYPYPPGWISPPPNNTPNIIQYLESLHPPIYHNFIQSCLTNFLRLVLLQLVLQPQAASPPWFHTKPKAAELGAANQNKKSPSSEKEDTLSGENYDMWRKGEMSKREVAEKIVEYLVHNGIEGRGWEGVEQQVRHLEGKFRDALRWKMQTGEGIMETAREKDNAARRERDSKREVQRELGINEPDDDEAAEDFVGAAINETEAAIKKICPFFFELESVFMDRASAVSLHLAESGVADDPSQIREALRLINAEGGDSDGDLDIEPETQPPSSQPLRYDVPSSTQPPSSQPLRSVPSSTLSPGMSASARSSASSKRVRSDAENSGNTPAIKSNAERIFPSKEEMDAQRTEDQSLARERLENDKRLVEVTAQVAESLKPPTASSEVQSVQIRKNELDLTIQSYDFELRKGAKDLERKQSEMNFTKAASELAAVNLRADTEKINLQKAQVELRKAEVEAEQAKAHSQALTRAKMIQDFLRAGVSLADAIATTTQLLEMPK</sequence>
<dbReference type="Proteomes" id="UP000239156">
    <property type="component" value="Unassembled WGS sequence"/>
</dbReference>
<feature type="coiled-coil region" evidence="1">
    <location>
        <begin position="461"/>
        <end position="495"/>
    </location>
</feature>
<comment type="caution">
    <text evidence="3">The sequence shown here is derived from an EMBL/GenBank/DDBJ whole genome shotgun (WGS) entry which is preliminary data.</text>
</comment>
<evidence type="ECO:0000256" key="1">
    <source>
        <dbReference type="SAM" id="Coils"/>
    </source>
</evidence>
<keyword evidence="1" id="KW-0175">Coiled coil</keyword>
<feature type="region of interest" description="Disordered" evidence="2">
    <location>
        <begin position="186"/>
        <end position="212"/>
    </location>
</feature>
<organism evidence="3 4">
    <name type="scientific">Puccinia striiformis</name>
    <dbReference type="NCBI Taxonomy" id="27350"/>
    <lineage>
        <taxon>Eukaryota</taxon>
        <taxon>Fungi</taxon>
        <taxon>Dikarya</taxon>
        <taxon>Basidiomycota</taxon>
        <taxon>Pucciniomycotina</taxon>
        <taxon>Pucciniomycetes</taxon>
        <taxon>Pucciniales</taxon>
        <taxon>Pucciniaceae</taxon>
        <taxon>Puccinia</taxon>
    </lineage>
</organism>
<dbReference type="VEuPathDB" id="FungiDB:PSTT_14545"/>
<dbReference type="AlphaFoldDB" id="A0A2S4ULQ9"/>
<feature type="compositionally biased region" description="Basic and acidic residues" evidence="2">
    <location>
        <begin position="363"/>
        <end position="383"/>
    </location>
</feature>
<keyword evidence="4" id="KW-1185">Reference proteome</keyword>
<evidence type="ECO:0000256" key="2">
    <source>
        <dbReference type="SAM" id="MobiDB-lite"/>
    </source>
</evidence>
<dbReference type="PANTHER" id="PTHR33324">
    <property type="entry name" value="EXPRESSED PROTEIN"/>
    <property type="match status" value="1"/>
</dbReference>
<feature type="compositionally biased region" description="Acidic residues" evidence="2">
    <location>
        <begin position="281"/>
        <end position="291"/>
    </location>
</feature>
<dbReference type="PANTHER" id="PTHR33324:SF2">
    <property type="entry name" value="MYB_SANT-LIKE DNA-BINDING DOMAIN-CONTAINING PROTEIN"/>
    <property type="match status" value="1"/>
</dbReference>